<dbReference type="KEGG" id="mhor:MSHOH_1058"/>
<dbReference type="AlphaFoldDB" id="A0A0E3S9W9"/>
<accession>A0A0E3S9W9</accession>
<sequence length="205" mass="22489">MKNNTKYVIALVGVLSLIILGSLALSDSSQDNTKLVNNEMPLYSKSSATIPALNHTELNNCSDTIVIGTVQEILPSKWNTADGKRPSNTDDAFSPFCLIYTDVVISVDKYLKNPLSSKEVTVRVEGGTAGHDTLIADYEPTFQPGEKILLYLIKDFGPGTKNIDPEHFRVTGYKQGKFTLTNDGKAIGFDRESISQEELLSTIKE</sequence>
<reference evidence="1 2" key="1">
    <citation type="submission" date="2014-07" db="EMBL/GenBank/DDBJ databases">
        <title>Methanogenic archaea and the global carbon cycle.</title>
        <authorList>
            <person name="Henriksen J.R."/>
            <person name="Luke J."/>
            <person name="Reinhart S."/>
            <person name="Benedict M.N."/>
            <person name="Youngblut N.D."/>
            <person name="Metcalf M.E."/>
            <person name="Whitaker R.J."/>
            <person name="Metcalf W.W."/>
        </authorList>
    </citation>
    <scope>NUCLEOTIDE SEQUENCE [LARGE SCALE GENOMIC DNA]</scope>
    <source>
        <strain evidence="1 2">HB-1</strain>
    </source>
</reference>
<dbReference type="PATRIC" id="fig|1434110.4.peg.1314"/>
<dbReference type="GeneID" id="24830222"/>
<organism evidence="1 2">
    <name type="scientific">Methanosarcina horonobensis HB-1 = JCM 15518</name>
    <dbReference type="NCBI Taxonomy" id="1434110"/>
    <lineage>
        <taxon>Archaea</taxon>
        <taxon>Methanobacteriati</taxon>
        <taxon>Methanobacteriota</taxon>
        <taxon>Stenosarchaea group</taxon>
        <taxon>Methanomicrobia</taxon>
        <taxon>Methanosarcinales</taxon>
        <taxon>Methanosarcinaceae</taxon>
        <taxon>Methanosarcina</taxon>
    </lineage>
</organism>
<keyword evidence="2" id="KW-1185">Reference proteome</keyword>
<protein>
    <submittedName>
        <fullName evidence="1">Uncharacterized protein</fullName>
    </submittedName>
</protein>
<dbReference type="RefSeq" id="WP_239451239.1">
    <property type="nucleotide sequence ID" value="NZ_BBCW01000007.1"/>
</dbReference>
<gene>
    <name evidence="1" type="ORF">MSHOH_1058</name>
</gene>
<dbReference type="Proteomes" id="UP000033101">
    <property type="component" value="Chromosome"/>
</dbReference>
<proteinExistence type="predicted"/>
<name>A0A0E3S9W9_9EURY</name>
<dbReference type="HOGENOM" id="CLU_091963_0_0_2"/>
<evidence type="ECO:0000313" key="2">
    <source>
        <dbReference type="Proteomes" id="UP000033101"/>
    </source>
</evidence>
<dbReference type="EMBL" id="CP009516">
    <property type="protein sequence ID" value="AKB77541.1"/>
    <property type="molecule type" value="Genomic_DNA"/>
</dbReference>
<evidence type="ECO:0000313" key="1">
    <source>
        <dbReference type="EMBL" id="AKB77541.1"/>
    </source>
</evidence>